<dbReference type="Pfam" id="PF03104">
    <property type="entry name" value="DNA_pol_B_exo1"/>
    <property type="match status" value="1"/>
</dbReference>
<dbReference type="PANTHER" id="PTHR10670:SF0">
    <property type="entry name" value="DNA POLYMERASE EPSILON CATALYTIC SUBUNIT A"/>
    <property type="match status" value="1"/>
</dbReference>
<evidence type="ECO:0000256" key="2">
    <source>
        <dbReference type="ARBA" id="ARBA00004123"/>
    </source>
</evidence>
<evidence type="ECO:0000256" key="10">
    <source>
        <dbReference type="ARBA" id="ARBA00022833"/>
    </source>
</evidence>
<evidence type="ECO:0000256" key="5">
    <source>
        <dbReference type="ARBA" id="ARBA00022679"/>
    </source>
</evidence>
<keyword evidence="14 17" id="KW-0238">DNA-binding</keyword>
<feature type="domain" description="DNA polymerase epsilon catalytic subunit A C-terminal" evidence="19">
    <location>
        <begin position="1527"/>
        <end position="1924"/>
    </location>
</feature>
<dbReference type="InterPro" id="IPR036397">
    <property type="entry name" value="RNaseH_sf"/>
</dbReference>
<feature type="compositionally biased region" description="Basic residues" evidence="18">
    <location>
        <begin position="1"/>
        <end position="11"/>
    </location>
</feature>
<evidence type="ECO:0000256" key="3">
    <source>
        <dbReference type="ARBA" id="ARBA00005755"/>
    </source>
</evidence>
<organism evidence="20 21">
    <name type="scientific">Rhizopus oryzae</name>
    <name type="common">Mucormycosis agent</name>
    <name type="synonym">Rhizopus arrhizus var. delemar</name>
    <dbReference type="NCBI Taxonomy" id="64495"/>
    <lineage>
        <taxon>Eukaryota</taxon>
        <taxon>Fungi</taxon>
        <taxon>Fungi incertae sedis</taxon>
        <taxon>Mucoromycota</taxon>
        <taxon>Mucoromycotina</taxon>
        <taxon>Mucoromycetes</taxon>
        <taxon>Mucorales</taxon>
        <taxon>Mucorineae</taxon>
        <taxon>Rhizopodaceae</taxon>
        <taxon>Rhizopus</taxon>
    </lineage>
</organism>
<keyword evidence="4 17" id="KW-0004">4Fe-4S</keyword>
<dbReference type="InterPro" id="IPR013697">
    <property type="entry name" value="DNA_pol_e_suA_C"/>
</dbReference>
<dbReference type="GO" id="GO:0045004">
    <property type="term" value="P:DNA replication proofreading"/>
    <property type="evidence" value="ECO:0007669"/>
    <property type="project" value="TreeGrafter"/>
</dbReference>
<evidence type="ECO:0000256" key="11">
    <source>
        <dbReference type="ARBA" id="ARBA00022932"/>
    </source>
</evidence>
<dbReference type="SMART" id="SM01159">
    <property type="entry name" value="DUF1744"/>
    <property type="match status" value="1"/>
</dbReference>
<dbReference type="Gene3D" id="3.30.420.10">
    <property type="entry name" value="Ribonuclease H-like superfamily/Ribonuclease H"/>
    <property type="match status" value="1"/>
</dbReference>
<evidence type="ECO:0000256" key="18">
    <source>
        <dbReference type="SAM" id="MobiDB-lite"/>
    </source>
</evidence>
<dbReference type="InterPro" id="IPR006172">
    <property type="entry name" value="DNA-dir_DNA_pol_B"/>
</dbReference>
<dbReference type="GO" id="GO:0006272">
    <property type="term" value="P:leading strand elongation"/>
    <property type="evidence" value="ECO:0007669"/>
    <property type="project" value="TreeGrafter"/>
</dbReference>
<evidence type="ECO:0000256" key="13">
    <source>
        <dbReference type="ARBA" id="ARBA00023014"/>
    </source>
</evidence>
<comment type="similarity">
    <text evidence="3 17">Belongs to the DNA polymerase type-B family.</text>
</comment>
<evidence type="ECO:0000313" key="20">
    <source>
        <dbReference type="EMBL" id="KAG1316208.1"/>
    </source>
</evidence>
<dbReference type="InterPro" id="IPR023211">
    <property type="entry name" value="DNA_pol_palm_dom_sf"/>
</dbReference>
<evidence type="ECO:0000256" key="4">
    <source>
        <dbReference type="ARBA" id="ARBA00022485"/>
    </source>
</evidence>
<dbReference type="EMBL" id="JAANQT010000002">
    <property type="protein sequence ID" value="KAG1316208.1"/>
    <property type="molecule type" value="Genomic_DNA"/>
</dbReference>
<reference evidence="20" key="1">
    <citation type="journal article" date="2020" name="Microb. Genom.">
        <title>Genetic diversity of clinical and environmental Mucorales isolates obtained from an investigation of mucormycosis cases among solid organ transplant recipients.</title>
        <authorList>
            <person name="Nguyen M.H."/>
            <person name="Kaul D."/>
            <person name="Muto C."/>
            <person name="Cheng S.J."/>
            <person name="Richter R.A."/>
            <person name="Bruno V.M."/>
            <person name="Liu G."/>
            <person name="Beyhan S."/>
            <person name="Sundermann A.J."/>
            <person name="Mounaud S."/>
            <person name="Pasculle A.W."/>
            <person name="Nierman W.C."/>
            <person name="Driscoll E."/>
            <person name="Cumbie R."/>
            <person name="Clancy C.J."/>
            <person name="Dupont C.L."/>
        </authorList>
    </citation>
    <scope>NUCLEOTIDE SEQUENCE</scope>
    <source>
        <strain evidence="20">GL11</strain>
    </source>
</reference>
<dbReference type="Pfam" id="PF22634">
    <property type="entry name" value="POL2_thumb"/>
    <property type="match status" value="1"/>
</dbReference>
<dbReference type="InterPro" id="IPR043502">
    <property type="entry name" value="DNA/RNA_pol_sf"/>
</dbReference>
<evidence type="ECO:0000256" key="8">
    <source>
        <dbReference type="ARBA" id="ARBA00022723"/>
    </source>
</evidence>
<comment type="cofactor">
    <cofactor evidence="1 17">
        <name>[4Fe-4S] cluster</name>
        <dbReference type="ChEBI" id="CHEBI:49883"/>
    </cofactor>
</comment>
<feature type="region of interest" description="Disordered" evidence="18">
    <location>
        <begin position="1235"/>
        <end position="1263"/>
    </location>
</feature>
<dbReference type="GO" id="GO:0051539">
    <property type="term" value="F:4 iron, 4 sulfur cluster binding"/>
    <property type="evidence" value="ECO:0007669"/>
    <property type="project" value="UniProtKB-KW"/>
</dbReference>
<dbReference type="InterPro" id="IPR006133">
    <property type="entry name" value="DNA-dir_DNA_pol_B_exonuc"/>
</dbReference>
<dbReference type="Gene3D" id="3.30.342.10">
    <property type="entry name" value="DNA Polymerase, chain B, domain 1"/>
    <property type="match status" value="1"/>
</dbReference>
<keyword evidence="12 17" id="KW-0408">Iron</keyword>
<keyword evidence="8 17" id="KW-0479">Metal-binding</keyword>
<feature type="compositionally biased region" description="Basic and acidic residues" evidence="18">
    <location>
        <begin position="1248"/>
        <end position="1263"/>
    </location>
</feature>
<dbReference type="OrthoDB" id="10060449at2759"/>
<dbReference type="GO" id="GO:0006287">
    <property type="term" value="P:base-excision repair, gap-filling"/>
    <property type="evidence" value="ECO:0007669"/>
    <property type="project" value="TreeGrafter"/>
</dbReference>
<comment type="function">
    <text evidence="17">DNA polymerase II participates in chromosomal DNA replication.</text>
</comment>
<evidence type="ECO:0000256" key="14">
    <source>
        <dbReference type="ARBA" id="ARBA00023125"/>
    </source>
</evidence>
<dbReference type="SMART" id="SM00486">
    <property type="entry name" value="POLBc"/>
    <property type="match status" value="1"/>
</dbReference>
<dbReference type="GO" id="GO:0000166">
    <property type="term" value="F:nucleotide binding"/>
    <property type="evidence" value="ECO:0007669"/>
    <property type="project" value="InterPro"/>
</dbReference>
<keyword evidence="7 17" id="KW-0235">DNA replication</keyword>
<proteinExistence type="inferred from homology"/>
<dbReference type="CDD" id="cd05779">
    <property type="entry name" value="DNA_polB_epsilon_exo"/>
    <property type="match status" value="1"/>
</dbReference>
<keyword evidence="10 17" id="KW-0862">Zinc</keyword>
<evidence type="ECO:0000256" key="12">
    <source>
        <dbReference type="ARBA" id="ARBA00023004"/>
    </source>
</evidence>
<evidence type="ECO:0000256" key="7">
    <source>
        <dbReference type="ARBA" id="ARBA00022705"/>
    </source>
</evidence>
<dbReference type="FunFam" id="1.10.132.60:FF:000002">
    <property type="entry name" value="DNA polymerase epsilon catalytic subunit"/>
    <property type="match status" value="1"/>
</dbReference>
<keyword evidence="13 17" id="KW-0411">Iron-sulfur</keyword>
<keyword evidence="21" id="KW-1185">Reference proteome</keyword>
<dbReference type="Pfam" id="PF23250">
    <property type="entry name" value="zf_DPOE_2"/>
    <property type="match status" value="1"/>
</dbReference>
<dbReference type="GO" id="GO:0003677">
    <property type="term" value="F:DNA binding"/>
    <property type="evidence" value="ECO:0007669"/>
    <property type="project" value="UniProtKB-KW"/>
</dbReference>
<evidence type="ECO:0000256" key="15">
    <source>
        <dbReference type="ARBA" id="ARBA00023242"/>
    </source>
</evidence>
<evidence type="ECO:0000256" key="6">
    <source>
        <dbReference type="ARBA" id="ARBA00022695"/>
    </source>
</evidence>
<dbReference type="InterPro" id="IPR054475">
    <property type="entry name" value="Znf-DPOE"/>
</dbReference>
<dbReference type="GO" id="GO:0006297">
    <property type="term" value="P:nucleotide-excision repair, DNA gap filling"/>
    <property type="evidence" value="ECO:0007669"/>
    <property type="project" value="TreeGrafter"/>
</dbReference>
<accession>A0A9P6XKR2</accession>
<dbReference type="GO" id="GO:0000278">
    <property type="term" value="P:mitotic cell cycle"/>
    <property type="evidence" value="ECO:0007669"/>
    <property type="project" value="TreeGrafter"/>
</dbReference>
<protein>
    <recommendedName>
        <fullName evidence="17">DNA polymerase epsilon catalytic subunit</fullName>
        <ecNumber evidence="17">2.7.7.7</ecNumber>
    </recommendedName>
</protein>
<keyword evidence="5 17" id="KW-0808">Transferase</keyword>
<keyword evidence="15 17" id="KW-0539">Nucleus</keyword>
<evidence type="ECO:0000256" key="1">
    <source>
        <dbReference type="ARBA" id="ARBA00001966"/>
    </source>
</evidence>
<feature type="region of interest" description="Disordered" evidence="18">
    <location>
        <begin position="1"/>
        <end position="20"/>
    </location>
</feature>
<dbReference type="Gene3D" id="1.10.132.60">
    <property type="entry name" value="DNA polymerase family B, C-terminal domain"/>
    <property type="match status" value="1"/>
</dbReference>
<evidence type="ECO:0000256" key="9">
    <source>
        <dbReference type="ARBA" id="ARBA00022771"/>
    </source>
</evidence>
<evidence type="ECO:0000259" key="19">
    <source>
        <dbReference type="SMART" id="SM01159"/>
    </source>
</evidence>
<dbReference type="FunFam" id="3.30.420.10:FF:000010">
    <property type="entry name" value="DNA polymerase epsilon catalytic subunit"/>
    <property type="match status" value="1"/>
</dbReference>
<comment type="catalytic activity">
    <reaction evidence="16 17">
        <text>DNA(n) + a 2'-deoxyribonucleoside 5'-triphosphate = DNA(n+1) + diphosphate</text>
        <dbReference type="Rhea" id="RHEA:22508"/>
        <dbReference type="Rhea" id="RHEA-COMP:17339"/>
        <dbReference type="Rhea" id="RHEA-COMP:17340"/>
        <dbReference type="ChEBI" id="CHEBI:33019"/>
        <dbReference type="ChEBI" id="CHEBI:61560"/>
        <dbReference type="ChEBI" id="CHEBI:173112"/>
        <dbReference type="EC" id="2.7.7.7"/>
    </reaction>
</comment>
<sequence length="2208" mass="256262">MSSRFNNKKPANRNVASTTSFRQFGIPSSDKVYTPSNVDKRFEDARIEDEIQLRFGFERYEEGPERLGWLLNMNQTLIKDSEWPGGRSAVDFYFRDDNGETFKATKSYSPYYFIRCKPGTEGEVEDYLHRRFEGLIEKFKRVKKEDLKQPNHLVGHTRTFIQLLFRNTKDLMTVRRVLLPVVEKNKAKRDAVDTYAEMVNTTNGIKYNHANSNRTTARRNPDETLENIIDIREYDIPFHIRMAIDLDIRVGLWYMVKAQDDNTVELIHRKDLVHRPEPVILAFDIETTKLPLKFPDVTIDQIMMISYMIDGRGYLITNREIVSQDIEDFEYTPKPEFEGPFTIFNEDNEEGVLRRFFEHVQRAKPNIFVTYNGDFFDWPFVEGRAKVHGIDMFHEIGVYKDDEDEYKCKHASHMDAFRWVQRDSYLPNGSQGLKAVTTIKLGYNPLELDPEDMTRFASEQPQVLAQYSVSDAVATYYLYMKYVHPFIFSLCNIIPLVPDEVLRKGTGTLCEQLLMVEAYRVNVIIPNKHMDDAHSFYEGHLLESETYVGGHVEALEAGVFRSDINSDFKLDPSAAQELIDQLDHALKFTIEVEEKKKIEDIANYEEIKQAIVQKLEALRDKPIRQEPPLIYHLDVAAMYPNIILTNRLQPDAMIDEAMCATCDFNVPGKSCDRRMKWLWRGEYIPAERDEYRMIENQLTTETFPPKYANQQRRTWFSLSEQEKATLLRARLKDYSKKAHSKQKETKVVERESIICQRENPFYIETVRAFRDRRYEYKGLHKTWKGKLDEAIKDGSVTKIGEAKNMIVLFDSLQLAHKCILNSFYGYVMRPGARWHSLEMAGIVCLTGSNIIQMARKLVERLGRPLELDTDGIWCILPKSFPETFTFSLKNGKSLRIYYPCTMLNHLVHAQYTNKQYQRLVNPETFEYSVSEENSIFFEIDGPYRAMILPSSTEEDKLLKKRYAVFDMDGSLAELKGFEVKRRGELKLIKIFQTEIFAVFLEGKTLEECYSAVAKVADRWLDVLYSRAINISDEELFELIAENRSMSKSLAQYGTQKSTSISTAKRLAEFLGDQMVKDKGLACSFIISARPYGLPVSERAVPIAIFQSEESVKRHYLRKWLGDNSLTTFDIRDILDWEYYLDRFGSVIQKLITIPAAMQKVSNPVPRVRHPDWLFKRVAIKNDPQRQYLITDIFSRAEKPLLEESMDIDDIEELNVSHTATNGLLPKIARVTKKRKLSDSTDNPLQIKRSKELRAPLPEEDRPENMPNIEEDYLAWLEFQKRKWKRRRMIRAYNREELGSSLVTRSSPNGVGDYFRRQTGSLVNSLWEVIQIAETDIPGECKLWVMVEDQLYSVRLTIPRMFYINCTEDNYNVVKDQNPTCELVKCSRTLPRSYTSLNLFRVTMPENEFQVEVAKSASIFNHPSTESFFETQIPLIVRAILNLGSVCQFEKKSGTASRRIDDQFSLSELRNRTELSSKYMGDPKTFHYLYLFHAHSDNRHFFALIGSTLATSQIFVVGLNKNSQQMPNVARIYKEAYHAMNRERTMDDAVQAPNAMDFETSYHSNEREALKAINKALLKYQDAKRGKTILAINSPRSSVHLIQYARMLSEFPYIRVPTAQQDKKFDALNWVQPMLKRVFKYYMELGSLVDERLSQARYANVPFCNIPEDPYVFMSDVIFARTMIQNDMIIWWSTTKLPDLGGREEDETISITGELVNPELNFQGAYETVCADFDLSRLCLNTLLVSPVINELEGTAGNNSFDNASHTLDEYTKGTVVAASSFGGGMVSSKTLYILRSTVHRWMDNSISGGNKIGEHLADTFQRWLMSPDSCMYDPCLYDLIHNLMKKVFMQLIAELKRLGAKVVFANFHRILVTATKETSESAISYFEYLYRTIDRKQLFEALVMKHRVYWDVLIWMDEKNFSGVLVGNYVDGVPAITKQWNIENHLPVEARAKFGHYTSLYLYTMTQYKRKYPREITVQDMETDEPTNDDRSIHLREYIQIDLTRKMSRWLSKYTASHSTELINEAVEFIKLVCGVLELDGRVEETVLILKRDLLKATADLSDFSEQAKFKNPIETYKLVDVCCLNCNHVVDLDFRRDPDMTSEDGQLKAWRCKQCQSEYDKVFIEGLLIAKVQEWLKSYQLQDLVCGRCHTVRVGNLTKNCSRCSGEFVCTQSKSELERKIKVIKMIAKEQHASALEDFIDWCLRHT</sequence>
<dbReference type="GO" id="GO:0008310">
    <property type="term" value="F:single-stranded DNA 3'-5' DNA exonuclease activity"/>
    <property type="evidence" value="ECO:0007669"/>
    <property type="project" value="TreeGrafter"/>
</dbReference>
<keyword evidence="9 17" id="KW-0863">Zinc-finger</keyword>
<dbReference type="FunFam" id="1.10.287.690:FF:000005">
    <property type="entry name" value="DNA polymerase epsilon catalytic subunit"/>
    <property type="match status" value="1"/>
</dbReference>
<dbReference type="GO" id="GO:0008622">
    <property type="term" value="C:epsilon DNA polymerase complex"/>
    <property type="evidence" value="ECO:0007669"/>
    <property type="project" value="InterPro"/>
</dbReference>
<dbReference type="GO" id="GO:0008270">
    <property type="term" value="F:zinc ion binding"/>
    <property type="evidence" value="ECO:0007669"/>
    <property type="project" value="UniProtKB-KW"/>
</dbReference>
<evidence type="ECO:0000256" key="17">
    <source>
        <dbReference type="RuleBase" id="RU365029"/>
    </source>
</evidence>
<dbReference type="InterPro" id="IPR012337">
    <property type="entry name" value="RNaseH-like_sf"/>
</dbReference>
<dbReference type="Pfam" id="PF22912">
    <property type="entry name" value="zf-DPOE"/>
    <property type="match status" value="1"/>
</dbReference>
<dbReference type="GO" id="GO:0003887">
    <property type="term" value="F:DNA-directed DNA polymerase activity"/>
    <property type="evidence" value="ECO:0007669"/>
    <property type="project" value="UniProtKB-KW"/>
</dbReference>
<evidence type="ECO:0000313" key="21">
    <source>
        <dbReference type="Proteomes" id="UP000716291"/>
    </source>
</evidence>
<evidence type="ECO:0000256" key="16">
    <source>
        <dbReference type="ARBA" id="ARBA00049244"/>
    </source>
</evidence>
<dbReference type="Pfam" id="PF08490">
    <property type="entry name" value="DUF1744"/>
    <property type="match status" value="1"/>
</dbReference>
<dbReference type="SUPFAM" id="SSF56672">
    <property type="entry name" value="DNA/RNA polymerases"/>
    <property type="match status" value="1"/>
</dbReference>
<dbReference type="FunFam" id="3.90.1600.10:FF:000006">
    <property type="entry name" value="DNA polymerase epsilon catalytic subunit"/>
    <property type="match status" value="1"/>
</dbReference>
<dbReference type="CDD" id="cd05535">
    <property type="entry name" value="POLBc_epsilon"/>
    <property type="match status" value="1"/>
</dbReference>
<dbReference type="InterPro" id="IPR055191">
    <property type="entry name" value="POL2_thumb"/>
</dbReference>
<comment type="caution">
    <text evidence="20">The sequence shown here is derived from an EMBL/GenBank/DDBJ whole genome shotgun (WGS) entry which is preliminary data.</text>
</comment>
<dbReference type="Proteomes" id="UP000716291">
    <property type="component" value="Unassembled WGS sequence"/>
</dbReference>
<dbReference type="EC" id="2.7.7.7" evidence="17"/>
<name>A0A9P6XKR2_RHIOR</name>
<dbReference type="InterPro" id="IPR029703">
    <property type="entry name" value="POL2"/>
</dbReference>
<comment type="subcellular location">
    <subcellularLocation>
        <location evidence="2 17">Nucleus</location>
    </subcellularLocation>
</comment>
<dbReference type="Gene3D" id="3.90.1600.10">
    <property type="entry name" value="Palm domain of DNA polymerase"/>
    <property type="match status" value="1"/>
</dbReference>
<dbReference type="InterPro" id="IPR042087">
    <property type="entry name" value="DNA_pol_B_thumb"/>
</dbReference>
<keyword evidence="11 17" id="KW-0239">DNA-directed DNA polymerase</keyword>
<gene>
    <name evidence="20" type="ORF">G6F64_000021</name>
</gene>
<dbReference type="PANTHER" id="PTHR10670">
    <property type="entry name" value="DNA POLYMERASE EPSILON CATALYTIC SUBUNIT A"/>
    <property type="match status" value="1"/>
</dbReference>
<keyword evidence="6 17" id="KW-0548">Nucleotidyltransferase</keyword>
<dbReference type="SUPFAM" id="SSF53098">
    <property type="entry name" value="Ribonuclease H-like"/>
    <property type="match status" value="1"/>
</dbReference>